<name>M5ABT5_9CAUD</name>
<sequence>MPAPENFMTSKQVADCYNVHINTVYKWRAQGLPYYEMGEKTLRYDPEEVAKWIADNKRRVRPKK</sequence>
<dbReference type="InterPro" id="IPR041657">
    <property type="entry name" value="HTH_17"/>
</dbReference>
<organism evidence="4 5">
    <name type="scientific">Bacillus phage PM1</name>
    <dbReference type="NCBI Taxonomy" id="547228"/>
    <lineage>
        <taxon>Viruses</taxon>
        <taxon>Duplodnaviria</taxon>
        <taxon>Heunggongvirae</taxon>
        <taxon>Uroviricota</taxon>
        <taxon>Caudoviricetes</taxon>
        <taxon>Pemunavirus</taxon>
        <taxon>Pemunavirus PM1</taxon>
    </lineage>
</organism>
<feature type="domain" description="Helix-turn-helix" evidence="3">
    <location>
        <begin position="7"/>
        <end position="56"/>
    </location>
</feature>
<dbReference type="Gene3D" id="1.10.10.10">
    <property type="entry name" value="Winged helix-like DNA-binding domain superfamily/Winged helix DNA-binding domain"/>
    <property type="match status" value="1"/>
</dbReference>
<accession>M5ABT5</accession>
<evidence type="ECO:0000313" key="5">
    <source>
        <dbReference type="Proteomes" id="UP000011861"/>
    </source>
</evidence>
<dbReference type="KEGG" id="vg:15042030"/>
<evidence type="ECO:0000256" key="1">
    <source>
        <dbReference type="ARBA" id="ARBA00004192"/>
    </source>
</evidence>
<dbReference type="EMBL" id="AB711120">
    <property type="protein sequence ID" value="BAM99089.1"/>
    <property type="molecule type" value="Genomic_DNA"/>
</dbReference>
<evidence type="ECO:0000313" key="4">
    <source>
        <dbReference type="EMBL" id="BAM99089.1"/>
    </source>
</evidence>
<dbReference type="InterPro" id="IPR009061">
    <property type="entry name" value="DNA-bd_dom_put_sf"/>
</dbReference>
<dbReference type="Proteomes" id="UP000011861">
    <property type="component" value="Segment"/>
</dbReference>
<evidence type="ECO:0000256" key="2">
    <source>
        <dbReference type="ARBA" id="ARBA00023200"/>
    </source>
</evidence>
<dbReference type="GeneID" id="15042030"/>
<dbReference type="Pfam" id="PF12728">
    <property type="entry name" value="HTH_17"/>
    <property type="match status" value="1"/>
</dbReference>
<proteinExistence type="predicted"/>
<evidence type="ECO:0000259" key="3">
    <source>
        <dbReference type="Pfam" id="PF12728"/>
    </source>
</evidence>
<dbReference type="GO" id="GO:0030430">
    <property type="term" value="C:host cell cytoplasm"/>
    <property type="evidence" value="ECO:0007669"/>
    <property type="project" value="UniProtKB-SubCell"/>
</dbReference>
<keyword evidence="5" id="KW-1185">Reference proteome</keyword>
<dbReference type="SUPFAM" id="SSF46955">
    <property type="entry name" value="Putative DNA-binding domain"/>
    <property type="match status" value="1"/>
</dbReference>
<dbReference type="RefSeq" id="YP_007678035.1">
    <property type="nucleotide sequence ID" value="NC_020883.1"/>
</dbReference>
<dbReference type="InterPro" id="IPR036388">
    <property type="entry name" value="WH-like_DNA-bd_sf"/>
</dbReference>
<protein>
    <recommendedName>
        <fullName evidence="3">Helix-turn-helix domain-containing protein</fullName>
    </recommendedName>
</protein>
<reference evidence="4 5" key="1">
    <citation type="journal article" date="2013" name="Virus Genes">
        <title>Complete nucleotide sequence of Bacillus subtilis (natto) bacteriophage PM1, a phage associated with disruption of food production.</title>
        <authorList>
            <person name="Umene K."/>
            <person name="Shiraishi A."/>
        </authorList>
    </citation>
    <scope>NUCLEOTIDE SEQUENCE [LARGE SCALE GENOMIC DNA]</scope>
    <source>
        <strain evidence="4">PM1</strain>
    </source>
</reference>
<keyword evidence="2" id="KW-1035">Host cytoplasm</keyword>
<comment type="subcellular location">
    <subcellularLocation>
        <location evidence="1">Host cytoplasm</location>
    </subcellularLocation>
</comment>